<accession>A0A4S4K9J7</accession>
<evidence type="ECO:0000256" key="2">
    <source>
        <dbReference type="ARBA" id="ARBA00022692"/>
    </source>
</evidence>
<dbReference type="InterPro" id="IPR051380">
    <property type="entry name" value="pH-response_reg_palI/RIM9"/>
</dbReference>
<dbReference type="AlphaFoldDB" id="A0A4S4K9J7"/>
<organism evidence="6 7">
    <name type="scientific">Hermanssonia centrifuga</name>
    <dbReference type="NCBI Taxonomy" id="98765"/>
    <lineage>
        <taxon>Eukaryota</taxon>
        <taxon>Fungi</taxon>
        <taxon>Dikarya</taxon>
        <taxon>Basidiomycota</taxon>
        <taxon>Agaricomycotina</taxon>
        <taxon>Agaricomycetes</taxon>
        <taxon>Polyporales</taxon>
        <taxon>Meruliaceae</taxon>
        <taxon>Hermanssonia</taxon>
    </lineage>
</organism>
<dbReference type="Proteomes" id="UP000309038">
    <property type="component" value="Unassembled WGS sequence"/>
</dbReference>
<proteinExistence type="predicted"/>
<dbReference type="GO" id="GO:0035838">
    <property type="term" value="C:growing cell tip"/>
    <property type="evidence" value="ECO:0007669"/>
    <property type="project" value="TreeGrafter"/>
</dbReference>
<reference evidence="6 7" key="1">
    <citation type="submission" date="2019-02" db="EMBL/GenBank/DDBJ databases">
        <title>Genome sequencing of the rare red list fungi Phlebia centrifuga.</title>
        <authorList>
            <person name="Buettner E."/>
            <person name="Kellner H."/>
        </authorList>
    </citation>
    <scope>NUCLEOTIDE SEQUENCE [LARGE SCALE GENOMIC DNA]</scope>
    <source>
        <strain evidence="6 7">DSM 108282</strain>
    </source>
</reference>
<feature type="transmembrane region" description="Helical" evidence="5">
    <location>
        <begin position="197"/>
        <end position="220"/>
    </location>
</feature>
<comment type="subcellular location">
    <subcellularLocation>
        <location evidence="1">Membrane</location>
        <topology evidence="1">Multi-pass membrane protein</topology>
    </subcellularLocation>
</comment>
<evidence type="ECO:0000313" key="6">
    <source>
        <dbReference type="EMBL" id="THG94594.1"/>
    </source>
</evidence>
<gene>
    <name evidence="6" type="ORF">EW026_g6910</name>
</gene>
<keyword evidence="7" id="KW-1185">Reference proteome</keyword>
<evidence type="ECO:0000256" key="5">
    <source>
        <dbReference type="SAM" id="Phobius"/>
    </source>
</evidence>
<dbReference type="InterPro" id="IPR009571">
    <property type="entry name" value="SUR7/Rim9-like_fungi"/>
</dbReference>
<evidence type="ECO:0000256" key="1">
    <source>
        <dbReference type="ARBA" id="ARBA00004141"/>
    </source>
</evidence>
<dbReference type="GO" id="GO:0005886">
    <property type="term" value="C:plasma membrane"/>
    <property type="evidence" value="ECO:0007669"/>
    <property type="project" value="InterPro"/>
</dbReference>
<dbReference type="GO" id="GO:0032153">
    <property type="term" value="C:cell division site"/>
    <property type="evidence" value="ECO:0007669"/>
    <property type="project" value="TreeGrafter"/>
</dbReference>
<dbReference type="PANTHER" id="PTHR28013:SF3">
    <property type="entry name" value="PROTEIN DCV1-RELATED"/>
    <property type="match status" value="1"/>
</dbReference>
<protein>
    <recommendedName>
        <fullName evidence="8">Pali-domain-containing protein</fullName>
    </recommendedName>
</protein>
<evidence type="ECO:0000256" key="3">
    <source>
        <dbReference type="ARBA" id="ARBA00022989"/>
    </source>
</evidence>
<feature type="transmembrane region" description="Helical" evidence="5">
    <location>
        <begin position="150"/>
        <end position="177"/>
    </location>
</feature>
<sequence>MLAHAITSFLIFTAFLLLLLVSISVPVIKTIYLFRLAAQASTSLLDASASAFVRFGVWGYCISSVNVSVIGIDGNLSPAQCSKAKLGYDFDGVVQAALRAENINSNTISHELTAVLVLHPIGSCGFTFLALLASLFIIRRHAVGVSRGAALLTLGLGLLSALLTTVIFLIDVILVAIVKTRIKNDTDGDVTGTWGNAVWMILGAAVALWGALIGTIVTLLRGGRKARASRY</sequence>
<feature type="transmembrane region" description="Helical" evidence="5">
    <location>
        <begin position="114"/>
        <end position="138"/>
    </location>
</feature>
<keyword evidence="3 5" id="KW-1133">Transmembrane helix</keyword>
<evidence type="ECO:0000313" key="7">
    <source>
        <dbReference type="Proteomes" id="UP000309038"/>
    </source>
</evidence>
<dbReference type="Pfam" id="PF06687">
    <property type="entry name" value="SUR7"/>
    <property type="match status" value="1"/>
</dbReference>
<comment type="caution">
    <text evidence="6">The sequence shown here is derived from an EMBL/GenBank/DDBJ whole genome shotgun (WGS) entry which is preliminary data.</text>
</comment>
<name>A0A4S4K9J7_9APHY</name>
<evidence type="ECO:0000256" key="4">
    <source>
        <dbReference type="ARBA" id="ARBA00023136"/>
    </source>
</evidence>
<evidence type="ECO:0008006" key="8">
    <source>
        <dbReference type="Google" id="ProtNLM"/>
    </source>
</evidence>
<dbReference type="EMBL" id="SGPJ01000424">
    <property type="protein sequence ID" value="THG94594.1"/>
    <property type="molecule type" value="Genomic_DNA"/>
</dbReference>
<keyword evidence="2 5" id="KW-0812">Transmembrane</keyword>
<dbReference type="PANTHER" id="PTHR28013">
    <property type="entry name" value="PROTEIN DCV1-RELATED"/>
    <property type="match status" value="1"/>
</dbReference>
<keyword evidence="4 5" id="KW-0472">Membrane</keyword>